<gene>
    <name evidence="3" type="ORF">MCUN1_001878</name>
</gene>
<feature type="compositionally biased region" description="Basic and acidic residues" evidence="1">
    <location>
        <begin position="95"/>
        <end position="106"/>
    </location>
</feature>
<evidence type="ECO:0000313" key="3">
    <source>
        <dbReference type="EMBL" id="WFD35032.1"/>
    </source>
</evidence>
<evidence type="ECO:0000313" key="4">
    <source>
        <dbReference type="Proteomes" id="UP001219933"/>
    </source>
</evidence>
<feature type="region of interest" description="Disordered" evidence="1">
    <location>
        <begin position="70"/>
        <end position="126"/>
    </location>
</feature>
<organism evidence="3 4">
    <name type="scientific">Malassezia cuniculi</name>
    <dbReference type="NCBI Taxonomy" id="948313"/>
    <lineage>
        <taxon>Eukaryota</taxon>
        <taxon>Fungi</taxon>
        <taxon>Dikarya</taxon>
        <taxon>Basidiomycota</taxon>
        <taxon>Ustilaginomycotina</taxon>
        <taxon>Malasseziomycetes</taxon>
        <taxon>Malasseziales</taxon>
        <taxon>Malasseziaceae</taxon>
        <taxon>Malassezia</taxon>
    </lineage>
</organism>
<dbReference type="EMBL" id="CP119878">
    <property type="protein sequence ID" value="WFD35032.1"/>
    <property type="molecule type" value="Genomic_DNA"/>
</dbReference>
<evidence type="ECO:0000259" key="2">
    <source>
        <dbReference type="PROSITE" id="PS51518"/>
    </source>
</evidence>
<evidence type="ECO:0000256" key="1">
    <source>
        <dbReference type="SAM" id="MobiDB-lite"/>
    </source>
</evidence>
<dbReference type="InterPro" id="IPR037802">
    <property type="entry name" value="SGF29"/>
</dbReference>
<dbReference type="InterPro" id="IPR047288">
    <property type="entry name" value="Tudor_SGF29_rpt1"/>
</dbReference>
<name>A0AAF0EYJ5_9BASI</name>
<accession>A0AAF0EYJ5</accession>
<dbReference type="CDD" id="cd20393">
    <property type="entry name" value="Tudor_SGF29_rpt1"/>
    <property type="match status" value="1"/>
</dbReference>
<dbReference type="PANTHER" id="PTHR21539:SF0">
    <property type="entry name" value="SAGA-ASSOCIATED FACTOR 29"/>
    <property type="match status" value="1"/>
</dbReference>
<reference evidence="3" key="1">
    <citation type="submission" date="2023-03" db="EMBL/GenBank/DDBJ databases">
        <title>Mating type loci evolution in Malassezia.</title>
        <authorList>
            <person name="Coelho M.A."/>
        </authorList>
    </citation>
    <scope>NUCLEOTIDE SEQUENCE</scope>
    <source>
        <strain evidence="3">CBS 11721</strain>
    </source>
</reference>
<dbReference type="InterPro" id="IPR010750">
    <property type="entry name" value="SGF29_tudor-like_dom"/>
</dbReference>
<dbReference type="Pfam" id="PF07039">
    <property type="entry name" value="SGF29_Tudor"/>
    <property type="match status" value="1"/>
</dbReference>
<dbReference type="Gene3D" id="2.30.30.140">
    <property type="match status" value="2"/>
</dbReference>
<dbReference type="AlphaFoldDB" id="A0AAF0EYJ5"/>
<proteinExistence type="predicted"/>
<protein>
    <recommendedName>
        <fullName evidence="2">SGF29 C-terminal domain-containing protein</fullName>
    </recommendedName>
</protein>
<feature type="domain" description="SGF29 C-terminal" evidence="2">
    <location>
        <begin position="125"/>
        <end position="283"/>
    </location>
</feature>
<keyword evidence="4" id="KW-1185">Reference proteome</keyword>
<dbReference type="Proteomes" id="UP001219933">
    <property type="component" value="Chromosome 2"/>
</dbReference>
<dbReference type="PANTHER" id="PTHR21539">
    <property type="entry name" value="SAGA-ASSOCIATED FACTOR 29"/>
    <property type="match status" value="1"/>
</dbReference>
<sequence>MSELQLWQSITSHLRALDTARAASISAYEHASGGKDATSDIERSILEEKRAIAAASEQLASLIALRQSTNGESHLTDNRRRKRKADDSQQSPPPDDDHRRTGDPRKQRAGGPKRVSSQPASDDKREQLLQRGRKVAFRQPPRKSSVGGLAEEGEVWILATVIECINNDWNRYVVQDAEDEQSGPYVAADRIWNTTRKSIIPLPTNTDTLPAEPYQPGHRVLALYPDTSCFYGATVKGGGPPSATKNRAPKRDADSLNALYDVMFDDDGADIKKVPAYLVVERP</sequence>
<dbReference type="GO" id="GO:0000124">
    <property type="term" value="C:SAGA complex"/>
    <property type="evidence" value="ECO:0007669"/>
    <property type="project" value="InterPro"/>
</dbReference>
<dbReference type="PROSITE" id="PS51518">
    <property type="entry name" value="SGF29_C"/>
    <property type="match status" value="1"/>
</dbReference>